<dbReference type="STRING" id="1529.SAMN04487885_102195"/>
<proteinExistence type="predicted"/>
<evidence type="ECO:0000259" key="3">
    <source>
        <dbReference type="Pfam" id="PF01386"/>
    </source>
</evidence>
<dbReference type="Proteomes" id="UP000182135">
    <property type="component" value="Unassembled WGS sequence"/>
</dbReference>
<evidence type="ECO:0000256" key="2">
    <source>
        <dbReference type="ARBA" id="ARBA00023274"/>
    </source>
</evidence>
<dbReference type="GO" id="GO:0003735">
    <property type="term" value="F:structural constituent of ribosome"/>
    <property type="evidence" value="ECO:0007669"/>
    <property type="project" value="InterPro"/>
</dbReference>
<protein>
    <submittedName>
        <fullName evidence="4">Ribosomal protein L25 (General stress protein Ctc)</fullName>
    </submittedName>
</protein>
<dbReference type="InterPro" id="IPR029751">
    <property type="entry name" value="Ribosomal_L25_dom"/>
</dbReference>
<sequence length="100" mass="11877">MEAKTFKVYQRTKNEKINQLRKNKEIPCVIYGKSLEQSLLIKIDKSELIRMLNSKNVNSLITFRLNRKRLKCLIKEVQKDNNHDILHIDLLCLNKKKVVI</sequence>
<dbReference type="RefSeq" id="WP_051196267.1">
    <property type="nucleotide sequence ID" value="NZ_BAAACD010000024.1"/>
</dbReference>
<evidence type="ECO:0000313" key="5">
    <source>
        <dbReference type="Proteomes" id="UP000182135"/>
    </source>
</evidence>
<dbReference type="InterPro" id="IPR020056">
    <property type="entry name" value="Rbsml_bL25/Gln-tRNA_synth_N"/>
</dbReference>
<dbReference type="Gene3D" id="2.40.240.10">
    <property type="entry name" value="Ribosomal Protein L25, Chain P"/>
    <property type="match status" value="1"/>
</dbReference>
<dbReference type="Pfam" id="PF01386">
    <property type="entry name" value="Ribosomal_L25p"/>
    <property type="match status" value="1"/>
</dbReference>
<name>A0A1I2JN85_9CLOT</name>
<dbReference type="GeneID" id="90544257"/>
<keyword evidence="1 4" id="KW-0689">Ribosomal protein</keyword>
<dbReference type="OrthoDB" id="9790002at2"/>
<dbReference type="GO" id="GO:1990904">
    <property type="term" value="C:ribonucleoprotein complex"/>
    <property type="evidence" value="ECO:0007669"/>
    <property type="project" value="UniProtKB-KW"/>
</dbReference>
<organism evidence="4 5">
    <name type="scientific">Clostridium cadaveris</name>
    <dbReference type="NCBI Taxonomy" id="1529"/>
    <lineage>
        <taxon>Bacteria</taxon>
        <taxon>Bacillati</taxon>
        <taxon>Bacillota</taxon>
        <taxon>Clostridia</taxon>
        <taxon>Eubacteriales</taxon>
        <taxon>Clostridiaceae</taxon>
        <taxon>Clostridium</taxon>
    </lineage>
</organism>
<dbReference type="SUPFAM" id="SSF50715">
    <property type="entry name" value="Ribosomal protein L25-like"/>
    <property type="match status" value="1"/>
</dbReference>
<dbReference type="AlphaFoldDB" id="A0A1I2JN85"/>
<dbReference type="GO" id="GO:0005840">
    <property type="term" value="C:ribosome"/>
    <property type="evidence" value="ECO:0007669"/>
    <property type="project" value="UniProtKB-KW"/>
</dbReference>
<dbReference type="EMBL" id="FOOE01000002">
    <property type="protein sequence ID" value="SFF55390.1"/>
    <property type="molecule type" value="Genomic_DNA"/>
</dbReference>
<reference evidence="4 5" key="1">
    <citation type="submission" date="2016-10" db="EMBL/GenBank/DDBJ databases">
        <authorList>
            <person name="de Groot N.N."/>
        </authorList>
    </citation>
    <scope>NUCLEOTIDE SEQUENCE [LARGE SCALE GENOMIC DNA]</scope>
    <source>
        <strain evidence="4 5">NLAE-zl-G419</strain>
    </source>
</reference>
<keyword evidence="2" id="KW-0687">Ribonucleoprotein</keyword>
<keyword evidence="5" id="KW-1185">Reference proteome</keyword>
<dbReference type="GO" id="GO:0006412">
    <property type="term" value="P:translation"/>
    <property type="evidence" value="ECO:0007669"/>
    <property type="project" value="InterPro"/>
</dbReference>
<evidence type="ECO:0000313" key="4">
    <source>
        <dbReference type="EMBL" id="SFF55390.1"/>
    </source>
</evidence>
<gene>
    <name evidence="4" type="ORF">SAMN04487885_102195</name>
</gene>
<evidence type="ECO:0000256" key="1">
    <source>
        <dbReference type="ARBA" id="ARBA00022980"/>
    </source>
</evidence>
<accession>A0A1I2JN85</accession>
<feature type="domain" description="Large ribosomal subunit protein bL25 L25" evidence="3">
    <location>
        <begin position="7"/>
        <end position="90"/>
    </location>
</feature>
<dbReference type="InterPro" id="IPR011035">
    <property type="entry name" value="Ribosomal_bL25/Gln-tRNA_synth"/>
</dbReference>
<dbReference type="CDD" id="cd00495">
    <property type="entry name" value="Ribosomal_L25_TL5_CTC"/>
    <property type="match status" value="1"/>
</dbReference>